<evidence type="ECO:0000256" key="2">
    <source>
        <dbReference type="ARBA" id="ARBA00022603"/>
    </source>
</evidence>
<dbReference type="InterPro" id="IPR051259">
    <property type="entry name" value="rRNA_Methyltransferase"/>
</dbReference>
<protein>
    <submittedName>
        <fullName evidence="5">RNA methyltransferase</fullName>
    </submittedName>
</protein>
<dbReference type="InterPro" id="IPR053888">
    <property type="entry name" value="MRM3-like_sub_bind"/>
</dbReference>
<evidence type="ECO:0000256" key="3">
    <source>
        <dbReference type="ARBA" id="ARBA00022679"/>
    </source>
</evidence>
<gene>
    <name evidence="5" type="ORF">H8695_00675</name>
</gene>
<keyword evidence="6" id="KW-1185">Reference proteome</keyword>
<dbReference type="SUPFAM" id="SSF55315">
    <property type="entry name" value="L30e-like"/>
    <property type="match status" value="1"/>
</dbReference>
<evidence type="ECO:0000313" key="5">
    <source>
        <dbReference type="EMBL" id="MBC8535212.1"/>
    </source>
</evidence>
<dbReference type="GO" id="GO:0006396">
    <property type="term" value="P:RNA processing"/>
    <property type="evidence" value="ECO:0007669"/>
    <property type="project" value="InterPro"/>
</dbReference>
<evidence type="ECO:0000259" key="4">
    <source>
        <dbReference type="SMART" id="SM00967"/>
    </source>
</evidence>
<dbReference type="CDD" id="cd18095">
    <property type="entry name" value="SpoU-like_rRNA-MTase"/>
    <property type="match status" value="1"/>
</dbReference>
<evidence type="ECO:0000256" key="1">
    <source>
        <dbReference type="ARBA" id="ARBA00007228"/>
    </source>
</evidence>
<organism evidence="5 6">
    <name type="scientific">Feifania hominis</name>
    <dbReference type="NCBI Taxonomy" id="2763660"/>
    <lineage>
        <taxon>Bacteria</taxon>
        <taxon>Bacillati</taxon>
        <taxon>Bacillota</taxon>
        <taxon>Clostridia</taxon>
        <taxon>Eubacteriales</taxon>
        <taxon>Feifaniaceae</taxon>
        <taxon>Feifania</taxon>
    </lineage>
</organism>
<dbReference type="GO" id="GO:0005737">
    <property type="term" value="C:cytoplasm"/>
    <property type="evidence" value="ECO:0007669"/>
    <property type="project" value="UniProtKB-ARBA"/>
</dbReference>
<dbReference type="PANTHER" id="PTHR43191:SF2">
    <property type="entry name" value="RRNA METHYLTRANSFERASE 3, MITOCHONDRIAL"/>
    <property type="match status" value="1"/>
</dbReference>
<proteinExistence type="inferred from homology"/>
<dbReference type="Gene3D" id="3.30.1330.30">
    <property type="match status" value="1"/>
</dbReference>
<dbReference type="GO" id="GO:0008173">
    <property type="term" value="F:RNA methyltransferase activity"/>
    <property type="evidence" value="ECO:0007669"/>
    <property type="project" value="InterPro"/>
</dbReference>
<dbReference type="Pfam" id="PF22435">
    <property type="entry name" value="MRM3-like_sub_bind"/>
    <property type="match status" value="1"/>
</dbReference>
<keyword evidence="2 5" id="KW-0489">Methyltransferase</keyword>
<dbReference type="SUPFAM" id="SSF75217">
    <property type="entry name" value="alpha/beta knot"/>
    <property type="match status" value="1"/>
</dbReference>
<dbReference type="AlphaFoldDB" id="A0A926DCA1"/>
<name>A0A926DCA1_9FIRM</name>
<dbReference type="PANTHER" id="PTHR43191">
    <property type="entry name" value="RRNA METHYLTRANSFERASE 3"/>
    <property type="match status" value="1"/>
</dbReference>
<dbReference type="GO" id="GO:0032259">
    <property type="term" value="P:methylation"/>
    <property type="evidence" value="ECO:0007669"/>
    <property type="project" value="UniProtKB-KW"/>
</dbReference>
<dbReference type="Pfam" id="PF00588">
    <property type="entry name" value="SpoU_methylase"/>
    <property type="match status" value="1"/>
</dbReference>
<dbReference type="InterPro" id="IPR029064">
    <property type="entry name" value="Ribosomal_eL30-like_sf"/>
</dbReference>
<feature type="domain" description="RNA 2-O ribose methyltransferase substrate binding" evidence="4">
    <location>
        <begin position="34"/>
        <end position="102"/>
    </location>
</feature>
<evidence type="ECO:0000313" key="6">
    <source>
        <dbReference type="Proteomes" id="UP000620366"/>
    </source>
</evidence>
<dbReference type="RefSeq" id="WP_249298848.1">
    <property type="nucleotide sequence ID" value="NZ_JACRSP010000001.1"/>
</dbReference>
<sequence>MQGVQHITSADNARLKQAVKLHRRSGRREAGEFLIEGPKLLHEAVKSGVALRAVFCEERSLEIAGRLGAPDIFVVPARLLQKLCDTESPQGCVGVAAIPACGAAPLETQGCYLVLENIQDPGNVGTILRTAEAFCVSAVLVLGATADLYGPKVVRSAMGSLFRQRVRFFESAQLLREALSEAGIRLYGAALRGDTRSITACGLGPGTAVAVGNEGSGLTQELLALCDGTLKIPMGAATESLNAAVAASIIMWEMSRETRREEV</sequence>
<dbReference type="InterPro" id="IPR029026">
    <property type="entry name" value="tRNA_m1G_MTases_N"/>
</dbReference>
<keyword evidence="3" id="KW-0808">Transferase</keyword>
<dbReference type="InterPro" id="IPR013123">
    <property type="entry name" value="SpoU_subst-bd"/>
</dbReference>
<dbReference type="GO" id="GO:0003723">
    <property type="term" value="F:RNA binding"/>
    <property type="evidence" value="ECO:0007669"/>
    <property type="project" value="InterPro"/>
</dbReference>
<reference evidence="5" key="1">
    <citation type="submission" date="2020-08" db="EMBL/GenBank/DDBJ databases">
        <title>Genome public.</title>
        <authorList>
            <person name="Liu C."/>
            <person name="Sun Q."/>
        </authorList>
    </citation>
    <scope>NUCLEOTIDE SEQUENCE</scope>
    <source>
        <strain evidence="5">BX7</strain>
    </source>
</reference>
<comment type="caution">
    <text evidence="5">The sequence shown here is derived from an EMBL/GenBank/DDBJ whole genome shotgun (WGS) entry which is preliminary data.</text>
</comment>
<dbReference type="EMBL" id="JACRSP010000001">
    <property type="protein sequence ID" value="MBC8535212.1"/>
    <property type="molecule type" value="Genomic_DNA"/>
</dbReference>
<dbReference type="SMART" id="SM00967">
    <property type="entry name" value="SpoU_sub_bind"/>
    <property type="match status" value="1"/>
</dbReference>
<dbReference type="Gene3D" id="3.40.1280.10">
    <property type="match status" value="1"/>
</dbReference>
<dbReference type="Proteomes" id="UP000620366">
    <property type="component" value="Unassembled WGS sequence"/>
</dbReference>
<dbReference type="InterPro" id="IPR029028">
    <property type="entry name" value="Alpha/beta_knot_MTases"/>
</dbReference>
<dbReference type="InterPro" id="IPR001537">
    <property type="entry name" value="SpoU_MeTrfase"/>
</dbReference>
<accession>A0A926DCA1</accession>
<comment type="similarity">
    <text evidence="1">Belongs to the class IV-like SAM-binding methyltransferase superfamily. RNA methyltransferase TrmH family.</text>
</comment>